<feature type="compositionally biased region" description="Polar residues" evidence="1">
    <location>
        <begin position="1"/>
        <end position="11"/>
    </location>
</feature>
<feature type="region of interest" description="Disordered" evidence="1">
    <location>
        <begin position="1"/>
        <end position="43"/>
    </location>
</feature>
<accession>A0A841ECJ5</accession>
<keyword evidence="3" id="KW-1185">Reference proteome</keyword>
<organism evidence="2 3">
    <name type="scientific">Streptomonospora salina</name>
    <dbReference type="NCBI Taxonomy" id="104205"/>
    <lineage>
        <taxon>Bacteria</taxon>
        <taxon>Bacillati</taxon>
        <taxon>Actinomycetota</taxon>
        <taxon>Actinomycetes</taxon>
        <taxon>Streptosporangiales</taxon>
        <taxon>Nocardiopsidaceae</taxon>
        <taxon>Streptomonospora</taxon>
    </lineage>
</organism>
<dbReference type="Proteomes" id="UP000578077">
    <property type="component" value="Unassembled WGS sequence"/>
</dbReference>
<dbReference type="AlphaFoldDB" id="A0A841ECJ5"/>
<protein>
    <submittedName>
        <fullName evidence="2">Uncharacterized protein</fullName>
    </submittedName>
</protein>
<sequence length="822" mass="85131">MGSGGKTTHATYDTAPTAGELDDSLDPLTEPSEAVDYPPELQQQLGALQSLSEAGMSPVGDTTTTSPQDWHADLEAAAAQASEGVQELPAAQQPAAAAEVDTAVHAALAALTPEQLKELAKEQGFSHPELVGASGGQPHPLAVWLSPTTPEMTKLRIQTKADERFAALCAGESVAGLTYADIEPPTPADGTWTATPEQLSELAAQVHSHVGQATASTGPAAADALAAAVAAEQQLATAYCPAADAAQVHAAQAPATAAIDELAESMPSTSQSFGPVLEQAKAEGHLTPEQWSVLSQPESLRLARAATPEAEKTALRATAEQRHEQLVALEKSADWLADHATSADGGWQLHVPESLSTSPDPAASPVVDLAKSAEQYFDAYNQVQPWVSNAPAQWTEEGELSAEVPAPKPAPPPWGMTTAFNEWIAHPGVDNAAVKQAAVSLGMPEHGSNVYDAKKWIASHWDPMLDQGAIAQHIEKKAAKQAAKSSKSAVDPPKAEAAAAASPGWATQHGQLVAALKQHGGAWADVPKPVEPAVVAGHDFGAGASGGGLGGVHTKSVHTGPDGGKWMFKPDKSTGGARAEAEAVVSRIAEAAGVPSVPAYKAEVSGKSGVVQPLVPSATPLSSEPSSWTQSDVDSLVRSHVLAWTVGDHDANPSNVLRTASGGLVGIDRGQAFKHYGEDKLSLDYHPNAAFGTPQAAHHQAYKAFKGGDLATGVQVNPAAAHPVIAKLESIPDSQWRATLHTTAHEGAKHSETIAWGPTMRKRAAATHGISESSVSPQHIAEAFLDYACERKNSLRSDFAAFFSSELGLNGQALKHAGGEAG</sequence>
<evidence type="ECO:0000313" key="2">
    <source>
        <dbReference type="EMBL" id="MBB5998783.1"/>
    </source>
</evidence>
<evidence type="ECO:0000313" key="3">
    <source>
        <dbReference type="Proteomes" id="UP000578077"/>
    </source>
</evidence>
<dbReference type="RefSeq" id="WP_184635279.1">
    <property type="nucleotide sequence ID" value="NZ_BAABKT010000013.1"/>
</dbReference>
<feature type="region of interest" description="Disordered" evidence="1">
    <location>
        <begin position="477"/>
        <end position="503"/>
    </location>
</feature>
<proteinExistence type="predicted"/>
<reference evidence="2 3" key="1">
    <citation type="submission" date="2020-08" db="EMBL/GenBank/DDBJ databases">
        <title>Sequencing the genomes of 1000 actinobacteria strains.</title>
        <authorList>
            <person name="Klenk H.-P."/>
        </authorList>
    </citation>
    <scope>NUCLEOTIDE SEQUENCE [LARGE SCALE GENOMIC DNA]</scope>
    <source>
        <strain evidence="2 3">DSM 44593</strain>
    </source>
</reference>
<name>A0A841ECJ5_9ACTN</name>
<evidence type="ECO:0000256" key="1">
    <source>
        <dbReference type="SAM" id="MobiDB-lite"/>
    </source>
</evidence>
<comment type="caution">
    <text evidence="2">The sequence shown here is derived from an EMBL/GenBank/DDBJ whole genome shotgun (WGS) entry which is preliminary data.</text>
</comment>
<gene>
    <name evidence="2" type="ORF">HNR25_002534</name>
</gene>
<feature type="compositionally biased region" description="Low complexity" evidence="1">
    <location>
        <begin position="480"/>
        <end position="503"/>
    </location>
</feature>
<dbReference type="EMBL" id="JACHLY010000001">
    <property type="protein sequence ID" value="MBB5998783.1"/>
    <property type="molecule type" value="Genomic_DNA"/>
</dbReference>